<keyword evidence="3" id="KW-0732">Signal</keyword>
<sequence length="354" mass="38256">MAGTQHALGTALVRSFFVLAFLAGLALTDCYLPDGNLNSGVSPCVIDASDNVVGFPDPFASKLCCREGHVCLLSGLCGQPNGQDLLYYRGGCSVNNWGDFDEHGSDCPNVCSSDKKDNLDNVSQAYPCPDDEAWWYCGSNPPDDVTHCKGAPHAYSIKGDTRCVDLVNIISAGIHSRLKLHDEQHVKHQVKLWPNFSNELHPKQHKREHHYLCPSPPNIPYCNSSTSTAPASPTNAPSSASPSTSTIVGVTVGAVSAVVIVALVLRSLLPMFGINSKSCCGMGRNRRGDLGRAESPPPLTDFGMKHQLEEFHGRDDGHVMQARRVELGDGRLARPEVVELPGNPQSFRRLPFDG</sequence>
<dbReference type="Proteomes" id="UP001270362">
    <property type="component" value="Unassembled WGS sequence"/>
</dbReference>
<keyword evidence="2" id="KW-0812">Transmembrane</keyword>
<keyword evidence="2" id="KW-1133">Transmembrane helix</keyword>
<feature type="signal peptide" evidence="3">
    <location>
        <begin position="1"/>
        <end position="28"/>
    </location>
</feature>
<dbReference type="AlphaFoldDB" id="A0AAE0X1V4"/>
<evidence type="ECO:0000313" key="4">
    <source>
        <dbReference type="EMBL" id="KAK3682902.1"/>
    </source>
</evidence>
<dbReference type="EMBL" id="JAULSO010000005">
    <property type="protein sequence ID" value="KAK3682902.1"/>
    <property type="molecule type" value="Genomic_DNA"/>
</dbReference>
<gene>
    <name evidence="4" type="ORF">B0T22DRAFT_539867</name>
</gene>
<name>A0AAE0X1V4_9PEZI</name>
<feature type="transmembrane region" description="Helical" evidence="2">
    <location>
        <begin position="247"/>
        <end position="269"/>
    </location>
</feature>
<keyword evidence="2" id="KW-0472">Membrane</keyword>
<evidence type="ECO:0000256" key="2">
    <source>
        <dbReference type="SAM" id="Phobius"/>
    </source>
</evidence>
<reference evidence="4" key="2">
    <citation type="submission" date="2023-06" db="EMBL/GenBank/DDBJ databases">
        <authorList>
            <consortium name="Lawrence Berkeley National Laboratory"/>
            <person name="Haridas S."/>
            <person name="Hensen N."/>
            <person name="Bonometti L."/>
            <person name="Westerberg I."/>
            <person name="Brannstrom I.O."/>
            <person name="Guillou S."/>
            <person name="Cros-Aarteil S."/>
            <person name="Calhoun S."/>
            <person name="Kuo A."/>
            <person name="Mondo S."/>
            <person name="Pangilinan J."/>
            <person name="Riley R."/>
            <person name="Labutti K."/>
            <person name="Andreopoulos B."/>
            <person name="Lipzen A."/>
            <person name="Chen C."/>
            <person name="Yanf M."/>
            <person name="Daum C."/>
            <person name="Ng V."/>
            <person name="Clum A."/>
            <person name="Steindorff A."/>
            <person name="Ohm R."/>
            <person name="Martin F."/>
            <person name="Silar P."/>
            <person name="Natvig D."/>
            <person name="Lalanne C."/>
            <person name="Gautier V."/>
            <person name="Ament-Velasquez S.L."/>
            <person name="Kruys A."/>
            <person name="Hutchinson M.I."/>
            <person name="Powell A.J."/>
            <person name="Barry K."/>
            <person name="Miller A.N."/>
            <person name="Grigoriev I.V."/>
            <person name="Debuchy R."/>
            <person name="Gladieux P."/>
            <person name="Thoren M.H."/>
            <person name="Johannesson H."/>
        </authorList>
    </citation>
    <scope>NUCLEOTIDE SEQUENCE</scope>
    <source>
        <strain evidence="4">CBS 314.62</strain>
    </source>
</reference>
<proteinExistence type="predicted"/>
<evidence type="ECO:0000313" key="5">
    <source>
        <dbReference type="Proteomes" id="UP001270362"/>
    </source>
</evidence>
<evidence type="ECO:0000256" key="3">
    <source>
        <dbReference type="SAM" id="SignalP"/>
    </source>
</evidence>
<reference evidence="4" key="1">
    <citation type="journal article" date="2023" name="Mol. Phylogenet. Evol.">
        <title>Genome-scale phylogeny and comparative genomics of the fungal order Sordariales.</title>
        <authorList>
            <person name="Hensen N."/>
            <person name="Bonometti L."/>
            <person name="Westerberg I."/>
            <person name="Brannstrom I.O."/>
            <person name="Guillou S."/>
            <person name="Cros-Aarteil S."/>
            <person name="Calhoun S."/>
            <person name="Haridas S."/>
            <person name="Kuo A."/>
            <person name="Mondo S."/>
            <person name="Pangilinan J."/>
            <person name="Riley R."/>
            <person name="LaButti K."/>
            <person name="Andreopoulos B."/>
            <person name="Lipzen A."/>
            <person name="Chen C."/>
            <person name="Yan M."/>
            <person name="Daum C."/>
            <person name="Ng V."/>
            <person name="Clum A."/>
            <person name="Steindorff A."/>
            <person name="Ohm R.A."/>
            <person name="Martin F."/>
            <person name="Silar P."/>
            <person name="Natvig D.O."/>
            <person name="Lalanne C."/>
            <person name="Gautier V."/>
            <person name="Ament-Velasquez S.L."/>
            <person name="Kruys A."/>
            <person name="Hutchinson M.I."/>
            <person name="Powell A.J."/>
            <person name="Barry K."/>
            <person name="Miller A.N."/>
            <person name="Grigoriev I.V."/>
            <person name="Debuchy R."/>
            <person name="Gladieux P."/>
            <person name="Hiltunen Thoren M."/>
            <person name="Johannesson H."/>
        </authorList>
    </citation>
    <scope>NUCLEOTIDE SEQUENCE</scope>
    <source>
        <strain evidence="4">CBS 314.62</strain>
    </source>
</reference>
<comment type="caution">
    <text evidence="4">The sequence shown here is derived from an EMBL/GenBank/DDBJ whole genome shotgun (WGS) entry which is preliminary data.</text>
</comment>
<organism evidence="4 5">
    <name type="scientific">Podospora appendiculata</name>
    <dbReference type="NCBI Taxonomy" id="314037"/>
    <lineage>
        <taxon>Eukaryota</taxon>
        <taxon>Fungi</taxon>
        <taxon>Dikarya</taxon>
        <taxon>Ascomycota</taxon>
        <taxon>Pezizomycotina</taxon>
        <taxon>Sordariomycetes</taxon>
        <taxon>Sordariomycetidae</taxon>
        <taxon>Sordariales</taxon>
        <taxon>Podosporaceae</taxon>
        <taxon>Podospora</taxon>
    </lineage>
</organism>
<feature type="region of interest" description="Disordered" evidence="1">
    <location>
        <begin position="224"/>
        <end position="244"/>
    </location>
</feature>
<evidence type="ECO:0000256" key="1">
    <source>
        <dbReference type="SAM" id="MobiDB-lite"/>
    </source>
</evidence>
<protein>
    <submittedName>
        <fullName evidence="4">Uncharacterized protein</fullName>
    </submittedName>
</protein>
<keyword evidence="5" id="KW-1185">Reference proteome</keyword>
<accession>A0AAE0X1V4</accession>
<feature type="chain" id="PRO_5041970000" evidence="3">
    <location>
        <begin position="29"/>
        <end position="354"/>
    </location>
</feature>